<dbReference type="GO" id="GO:1990961">
    <property type="term" value="P:xenobiotic detoxification by transmembrane export across the plasma membrane"/>
    <property type="evidence" value="ECO:0007669"/>
    <property type="project" value="InterPro"/>
</dbReference>
<feature type="transmembrane region" description="Helical" evidence="8">
    <location>
        <begin position="363"/>
        <end position="381"/>
    </location>
</feature>
<feature type="transmembrane region" description="Helical" evidence="8">
    <location>
        <begin position="102"/>
        <end position="121"/>
    </location>
</feature>
<dbReference type="InterPro" id="IPR020846">
    <property type="entry name" value="MFS_dom"/>
</dbReference>
<evidence type="ECO:0000256" key="4">
    <source>
        <dbReference type="ARBA" id="ARBA00022475"/>
    </source>
</evidence>
<organism evidence="10 11">
    <name type="scientific">Lactobacillus hominis DSM 23910 = CRBIP 24.179</name>
    <dbReference type="NCBI Taxonomy" id="1423758"/>
    <lineage>
        <taxon>Bacteria</taxon>
        <taxon>Bacillati</taxon>
        <taxon>Bacillota</taxon>
        <taxon>Bacilli</taxon>
        <taxon>Lactobacillales</taxon>
        <taxon>Lactobacillaceae</taxon>
        <taxon>Lactobacillus</taxon>
    </lineage>
</organism>
<keyword evidence="6 8" id="KW-1133">Transmembrane helix</keyword>
<keyword evidence="3 8" id="KW-0813">Transport</keyword>
<feature type="transmembrane region" description="Helical" evidence="8">
    <location>
        <begin position="302"/>
        <end position="320"/>
    </location>
</feature>
<feature type="transmembrane region" description="Helical" evidence="8">
    <location>
        <begin position="247"/>
        <end position="264"/>
    </location>
</feature>
<feature type="transmembrane region" description="Helical" evidence="8">
    <location>
        <begin position="163"/>
        <end position="182"/>
    </location>
</feature>
<dbReference type="InterPro" id="IPR005829">
    <property type="entry name" value="Sugar_transporter_CS"/>
</dbReference>
<evidence type="ECO:0000259" key="9">
    <source>
        <dbReference type="PROSITE" id="PS50850"/>
    </source>
</evidence>
<dbReference type="SUPFAM" id="SSF103473">
    <property type="entry name" value="MFS general substrate transporter"/>
    <property type="match status" value="1"/>
</dbReference>
<feature type="transmembrane region" description="Helical" evidence="8">
    <location>
        <begin position="332"/>
        <end position="351"/>
    </location>
</feature>
<dbReference type="PANTHER" id="PTHR23502">
    <property type="entry name" value="MAJOR FACILITATOR SUPERFAMILY"/>
    <property type="match status" value="1"/>
</dbReference>
<reference evidence="10 11" key="1">
    <citation type="submission" date="2012-06" db="EMBL/GenBank/DDBJ databases">
        <title>Draft Genome Sequence of Lactobacillus hominis Strain CRBIP 24.179T, isolated from human intestine.</title>
        <authorList>
            <person name="Cousin S."/>
            <person name="Ma L."/>
            <person name="Bizet C."/>
            <person name="Loux V."/>
            <person name="Bouchier C."/>
            <person name="Clermont D."/>
            <person name="Creno S."/>
        </authorList>
    </citation>
    <scope>NUCLEOTIDE SEQUENCE [LARGE SCALE GENOMIC DNA]</scope>
    <source>
        <strain evidence="11">CRBIP 24.179T</strain>
    </source>
</reference>
<keyword evidence="7 8" id="KW-0472">Membrane</keyword>
<dbReference type="AlphaFoldDB" id="I7L7D1"/>
<dbReference type="InterPro" id="IPR004812">
    <property type="entry name" value="Efflux_drug-R_Bcr/CmlA"/>
</dbReference>
<evidence type="ECO:0000256" key="1">
    <source>
        <dbReference type="ARBA" id="ARBA00004651"/>
    </source>
</evidence>
<proteinExistence type="inferred from homology"/>
<feature type="transmembrane region" description="Helical" evidence="8">
    <location>
        <begin position="203"/>
        <end position="227"/>
    </location>
</feature>
<evidence type="ECO:0000256" key="2">
    <source>
        <dbReference type="ARBA" id="ARBA00006236"/>
    </source>
</evidence>
<dbReference type="CDD" id="cd17320">
    <property type="entry name" value="MFS_MdfA_MDR_like"/>
    <property type="match status" value="1"/>
</dbReference>
<protein>
    <recommendedName>
        <fullName evidence="8">Bcr/CflA family efflux transporter</fullName>
    </recommendedName>
</protein>
<feature type="transmembrane region" description="Helical" evidence="8">
    <location>
        <begin position="76"/>
        <end position="96"/>
    </location>
</feature>
<dbReference type="InterPro" id="IPR036259">
    <property type="entry name" value="MFS_trans_sf"/>
</dbReference>
<comment type="caution">
    <text evidence="10">The sequence shown here is derived from an EMBL/GenBank/DDBJ whole genome shotgun (WGS) entry which is preliminary data.</text>
</comment>
<feature type="transmembrane region" description="Helical" evidence="8">
    <location>
        <begin position="44"/>
        <end position="64"/>
    </location>
</feature>
<keyword evidence="11" id="KW-1185">Reference proteome</keyword>
<dbReference type="STRING" id="1423758.FC41_GL001582"/>
<dbReference type="GO" id="GO:0005886">
    <property type="term" value="C:plasma membrane"/>
    <property type="evidence" value="ECO:0007669"/>
    <property type="project" value="UniProtKB-SubCell"/>
</dbReference>
<dbReference type="Proteomes" id="UP000009320">
    <property type="component" value="Unassembled WGS sequence"/>
</dbReference>
<dbReference type="InterPro" id="IPR011701">
    <property type="entry name" value="MFS"/>
</dbReference>
<keyword evidence="4 8" id="KW-1003">Cell membrane</keyword>
<feature type="domain" description="Major facilitator superfamily (MFS) profile" evidence="9">
    <location>
        <begin position="6"/>
        <end position="394"/>
    </location>
</feature>
<evidence type="ECO:0000313" key="10">
    <source>
        <dbReference type="EMBL" id="CCI82562.1"/>
    </source>
</evidence>
<sequence>MTKARKIWIIFILGTLSAFGPLSLDMYASSLPDMQKQLHTTASLAQLTITTCLIGLAIGQIFIGPLSDKIGRRIPTLISLIVFALSSFLIALAPNIDWLICLRFLQGLAGSVGIVTSKAMCSDLFRGKEFARYYYMLMAVNSIFPVFAPTIGGFFLLFGNWRLIFIALGVIGVLLLIAVFFFKETLAKELAVKAKQRIPLKEILTNKVFISFTLVSGFMTGALYAYIAGSSFMLQDIFGMSAFSYSLLYAFNGIGQVIFTWLGAKLTQKFKEQKVLLWGIEVAILAAIVLILTTWLPHQLRYVIIPLFLIVSLVGIGNPLGSALAIEQEREVAGTASAIIGLLQNLLGAFISPLVGLFGQKTYLPMAIIIFLCEFIALLWWQLGTKKHYNNHVK</sequence>
<dbReference type="eggNOG" id="COG2814">
    <property type="taxonomic scope" value="Bacteria"/>
</dbReference>
<accession>I7L7D1</accession>
<dbReference type="Gene3D" id="1.20.1720.10">
    <property type="entry name" value="Multidrug resistance protein D"/>
    <property type="match status" value="1"/>
</dbReference>
<comment type="subcellular location">
    <subcellularLocation>
        <location evidence="1 8">Cell membrane</location>
        <topology evidence="1 8">Multi-pass membrane protein</topology>
    </subcellularLocation>
</comment>
<name>I7L7D1_9LACO</name>
<feature type="transmembrane region" description="Helical" evidence="8">
    <location>
        <begin position="133"/>
        <end position="157"/>
    </location>
</feature>
<evidence type="ECO:0000256" key="5">
    <source>
        <dbReference type="ARBA" id="ARBA00022692"/>
    </source>
</evidence>
<dbReference type="OrthoDB" id="9800416at2"/>
<feature type="transmembrane region" description="Helical" evidence="8">
    <location>
        <begin position="7"/>
        <end position="24"/>
    </location>
</feature>
<dbReference type="FunFam" id="1.20.1720.10:FF:000005">
    <property type="entry name" value="Bcr/CflA family efflux transporter"/>
    <property type="match status" value="1"/>
</dbReference>
<dbReference type="GO" id="GO:0042910">
    <property type="term" value="F:xenobiotic transmembrane transporter activity"/>
    <property type="evidence" value="ECO:0007669"/>
    <property type="project" value="InterPro"/>
</dbReference>
<dbReference type="PROSITE" id="PS50850">
    <property type="entry name" value="MFS"/>
    <property type="match status" value="1"/>
</dbReference>
<dbReference type="PROSITE" id="PS00216">
    <property type="entry name" value="SUGAR_TRANSPORT_1"/>
    <property type="match status" value="1"/>
</dbReference>
<dbReference type="RefSeq" id="WP_008471681.1">
    <property type="nucleotide sequence ID" value="NZ_AYZP01000004.1"/>
</dbReference>
<dbReference type="EMBL" id="CAKE01000026">
    <property type="protein sequence ID" value="CCI82562.1"/>
    <property type="molecule type" value="Genomic_DNA"/>
</dbReference>
<dbReference type="NCBIfam" id="TIGR00710">
    <property type="entry name" value="efflux_Bcr_CflA"/>
    <property type="match status" value="1"/>
</dbReference>
<dbReference type="GeneID" id="82847766"/>
<comment type="similarity">
    <text evidence="2 8">Belongs to the major facilitator superfamily. Bcr/CmlA family.</text>
</comment>
<feature type="transmembrane region" description="Helical" evidence="8">
    <location>
        <begin position="276"/>
        <end position="296"/>
    </location>
</feature>
<evidence type="ECO:0000313" key="11">
    <source>
        <dbReference type="Proteomes" id="UP000009320"/>
    </source>
</evidence>
<dbReference type="PANTHER" id="PTHR23502:SF132">
    <property type="entry name" value="POLYAMINE TRANSPORTER 2-RELATED"/>
    <property type="match status" value="1"/>
</dbReference>
<gene>
    <name evidence="10" type="ORF">BN55_05535</name>
</gene>
<evidence type="ECO:0000256" key="7">
    <source>
        <dbReference type="ARBA" id="ARBA00023136"/>
    </source>
</evidence>
<dbReference type="Pfam" id="PF07690">
    <property type="entry name" value="MFS_1"/>
    <property type="match status" value="1"/>
</dbReference>
<keyword evidence="5 8" id="KW-0812">Transmembrane</keyword>
<evidence type="ECO:0000256" key="6">
    <source>
        <dbReference type="ARBA" id="ARBA00022989"/>
    </source>
</evidence>
<evidence type="ECO:0000256" key="8">
    <source>
        <dbReference type="RuleBase" id="RU365088"/>
    </source>
</evidence>
<evidence type="ECO:0000256" key="3">
    <source>
        <dbReference type="ARBA" id="ARBA00022448"/>
    </source>
</evidence>